<comment type="caution">
    <text evidence="1">The sequence shown here is derived from an EMBL/GenBank/DDBJ whole genome shotgun (WGS) entry which is preliminary data.</text>
</comment>
<reference evidence="1 2" key="2">
    <citation type="journal article" date="2022" name="Mol. Ecol. Resour.">
        <title>The genomes of chicory, endive, great burdock and yacon provide insights into Asteraceae paleo-polyploidization history and plant inulin production.</title>
        <authorList>
            <person name="Fan W."/>
            <person name="Wang S."/>
            <person name="Wang H."/>
            <person name="Wang A."/>
            <person name="Jiang F."/>
            <person name="Liu H."/>
            <person name="Zhao H."/>
            <person name="Xu D."/>
            <person name="Zhang Y."/>
        </authorList>
    </citation>
    <scope>NUCLEOTIDE SEQUENCE [LARGE SCALE GENOMIC DNA]</scope>
    <source>
        <strain evidence="2">cv. Yunnan</strain>
        <tissue evidence="1">Leaves</tissue>
    </source>
</reference>
<dbReference type="Proteomes" id="UP001056120">
    <property type="component" value="Linkage Group LG18"/>
</dbReference>
<evidence type="ECO:0000313" key="2">
    <source>
        <dbReference type="Proteomes" id="UP001056120"/>
    </source>
</evidence>
<dbReference type="EMBL" id="CM042035">
    <property type="protein sequence ID" value="KAI3756882.1"/>
    <property type="molecule type" value="Genomic_DNA"/>
</dbReference>
<organism evidence="1 2">
    <name type="scientific">Smallanthus sonchifolius</name>
    <dbReference type="NCBI Taxonomy" id="185202"/>
    <lineage>
        <taxon>Eukaryota</taxon>
        <taxon>Viridiplantae</taxon>
        <taxon>Streptophyta</taxon>
        <taxon>Embryophyta</taxon>
        <taxon>Tracheophyta</taxon>
        <taxon>Spermatophyta</taxon>
        <taxon>Magnoliopsida</taxon>
        <taxon>eudicotyledons</taxon>
        <taxon>Gunneridae</taxon>
        <taxon>Pentapetalae</taxon>
        <taxon>asterids</taxon>
        <taxon>campanulids</taxon>
        <taxon>Asterales</taxon>
        <taxon>Asteraceae</taxon>
        <taxon>Asteroideae</taxon>
        <taxon>Heliantheae alliance</taxon>
        <taxon>Millerieae</taxon>
        <taxon>Smallanthus</taxon>
    </lineage>
</organism>
<accession>A0ACB9EEL3</accession>
<evidence type="ECO:0000313" key="1">
    <source>
        <dbReference type="EMBL" id="KAI3756882.1"/>
    </source>
</evidence>
<protein>
    <submittedName>
        <fullName evidence="1">Uncharacterized protein</fullName>
    </submittedName>
</protein>
<name>A0ACB9EEL3_9ASTR</name>
<keyword evidence="2" id="KW-1185">Reference proteome</keyword>
<gene>
    <name evidence="1" type="ORF">L1987_56706</name>
</gene>
<sequence>MAGGGDEDAEGFGTAATAAGVNVGRGGGGGSGCWVGGEDAEGLGTAATGGVNVGRGRTMVAKRNHGRDGAPCQIQLAHEDWYQIPDYSLVTAASLNTNICFFTLTFAVPQKKCYSTAFLLFSKFNGGRNT</sequence>
<reference evidence="2" key="1">
    <citation type="journal article" date="2022" name="Mol. Ecol. Resour.">
        <title>The genomes of chicory, endive, great burdock and yacon provide insights into Asteraceae palaeo-polyploidization history and plant inulin production.</title>
        <authorList>
            <person name="Fan W."/>
            <person name="Wang S."/>
            <person name="Wang H."/>
            <person name="Wang A."/>
            <person name="Jiang F."/>
            <person name="Liu H."/>
            <person name="Zhao H."/>
            <person name="Xu D."/>
            <person name="Zhang Y."/>
        </authorList>
    </citation>
    <scope>NUCLEOTIDE SEQUENCE [LARGE SCALE GENOMIC DNA]</scope>
    <source>
        <strain evidence="2">cv. Yunnan</strain>
    </source>
</reference>
<proteinExistence type="predicted"/>